<evidence type="ECO:0000256" key="4">
    <source>
        <dbReference type="ARBA" id="ARBA00022801"/>
    </source>
</evidence>
<organism evidence="8 9">
    <name type="scientific">Labrys wisconsinensis</name>
    <dbReference type="NCBI Taxonomy" id="425677"/>
    <lineage>
        <taxon>Bacteria</taxon>
        <taxon>Pseudomonadati</taxon>
        <taxon>Pseudomonadota</taxon>
        <taxon>Alphaproteobacteria</taxon>
        <taxon>Hyphomicrobiales</taxon>
        <taxon>Xanthobacteraceae</taxon>
        <taxon>Labrys</taxon>
    </lineage>
</organism>
<feature type="domain" description="PIN" evidence="7">
    <location>
        <begin position="2"/>
        <end position="120"/>
    </location>
</feature>
<dbReference type="EMBL" id="JAUSVX010000002">
    <property type="protein sequence ID" value="MDQ0468551.1"/>
    <property type="molecule type" value="Genomic_DNA"/>
</dbReference>
<feature type="binding site" evidence="6">
    <location>
        <position position="5"/>
    </location>
    <ligand>
        <name>Mg(2+)</name>
        <dbReference type="ChEBI" id="CHEBI:18420"/>
    </ligand>
</feature>
<feature type="binding site" evidence="6">
    <location>
        <position position="96"/>
    </location>
    <ligand>
        <name>Mg(2+)</name>
        <dbReference type="ChEBI" id="CHEBI:18420"/>
    </ligand>
</feature>
<dbReference type="InterPro" id="IPR029060">
    <property type="entry name" value="PIN-like_dom_sf"/>
</dbReference>
<dbReference type="PANTHER" id="PTHR35901:SF1">
    <property type="entry name" value="EXONUCLEASE VAPC9"/>
    <property type="match status" value="1"/>
</dbReference>
<proteinExistence type="inferred from homology"/>
<dbReference type="EC" id="3.1.-.-" evidence="6"/>
<comment type="caution">
    <text evidence="8">The sequence shown here is derived from an EMBL/GenBank/DDBJ whole genome shotgun (WGS) entry which is preliminary data.</text>
</comment>
<dbReference type="CDD" id="cd09873">
    <property type="entry name" value="PIN_Pae0151-like"/>
    <property type="match status" value="1"/>
</dbReference>
<dbReference type="Proteomes" id="UP001242480">
    <property type="component" value="Unassembled WGS sequence"/>
</dbReference>
<keyword evidence="2 6" id="KW-0540">Nuclease</keyword>
<dbReference type="InterPro" id="IPR044153">
    <property type="entry name" value="PIN_Pae0151-like"/>
</dbReference>
<accession>A0ABU0J2R2</accession>
<evidence type="ECO:0000256" key="5">
    <source>
        <dbReference type="ARBA" id="ARBA00022842"/>
    </source>
</evidence>
<dbReference type="PANTHER" id="PTHR35901">
    <property type="entry name" value="RIBONUCLEASE VAPC3"/>
    <property type="match status" value="1"/>
</dbReference>
<comment type="function">
    <text evidence="6">Toxic component of a toxin-antitoxin (TA) system. An RNase.</text>
</comment>
<keyword evidence="1 6" id="KW-1277">Toxin-antitoxin system</keyword>
<name>A0ABU0J2R2_9HYPH</name>
<comment type="cofactor">
    <cofactor evidence="6">
        <name>Mg(2+)</name>
        <dbReference type="ChEBI" id="CHEBI:18420"/>
    </cofactor>
</comment>
<evidence type="ECO:0000256" key="3">
    <source>
        <dbReference type="ARBA" id="ARBA00022723"/>
    </source>
</evidence>
<keyword evidence="4 6" id="KW-0378">Hydrolase</keyword>
<evidence type="ECO:0000313" key="9">
    <source>
        <dbReference type="Proteomes" id="UP001242480"/>
    </source>
</evidence>
<evidence type="ECO:0000256" key="1">
    <source>
        <dbReference type="ARBA" id="ARBA00022649"/>
    </source>
</evidence>
<evidence type="ECO:0000313" key="8">
    <source>
        <dbReference type="EMBL" id="MDQ0468551.1"/>
    </source>
</evidence>
<dbReference type="InterPro" id="IPR051619">
    <property type="entry name" value="TypeII_TA_RNase_PINc/VapC"/>
</dbReference>
<dbReference type="SUPFAM" id="SSF88723">
    <property type="entry name" value="PIN domain-like"/>
    <property type="match status" value="1"/>
</dbReference>
<dbReference type="Pfam" id="PF01850">
    <property type="entry name" value="PIN"/>
    <property type="match status" value="1"/>
</dbReference>
<protein>
    <recommendedName>
        <fullName evidence="6">Ribonuclease VapC</fullName>
        <shortName evidence="6">RNase VapC</shortName>
        <ecNumber evidence="6">3.1.-.-</ecNumber>
    </recommendedName>
    <alternativeName>
        <fullName evidence="6">Toxin VapC</fullName>
    </alternativeName>
</protein>
<dbReference type="InterPro" id="IPR002716">
    <property type="entry name" value="PIN_dom"/>
</dbReference>
<comment type="similarity">
    <text evidence="6">Belongs to the PINc/VapC protein family.</text>
</comment>
<keyword evidence="6" id="KW-0800">Toxin</keyword>
<keyword evidence="3 6" id="KW-0479">Metal-binding</keyword>
<dbReference type="InterPro" id="IPR022907">
    <property type="entry name" value="VapC_family"/>
</dbReference>
<keyword evidence="5 6" id="KW-0460">Magnesium</keyword>
<dbReference type="RefSeq" id="WP_307269911.1">
    <property type="nucleotide sequence ID" value="NZ_JAUSVX010000002.1"/>
</dbReference>
<dbReference type="HAMAP" id="MF_00265">
    <property type="entry name" value="VapC_Nob1"/>
    <property type="match status" value="1"/>
</dbReference>
<gene>
    <name evidence="6" type="primary">vapC</name>
    <name evidence="8" type="ORF">QO011_001551</name>
</gene>
<keyword evidence="9" id="KW-1185">Reference proteome</keyword>
<reference evidence="8 9" key="1">
    <citation type="submission" date="2023-07" db="EMBL/GenBank/DDBJ databases">
        <title>Genomic Encyclopedia of Type Strains, Phase IV (KMG-IV): sequencing the most valuable type-strain genomes for metagenomic binning, comparative biology and taxonomic classification.</title>
        <authorList>
            <person name="Goeker M."/>
        </authorList>
    </citation>
    <scope>NUCLEOTIDE SEQUENCE [LARGE SCALE GENOMIC DNA]</scope>
    <source>
        <strain evidence="8 9">DSM 19619</strain>
    </source>
</reference>
<evidence type="ECO:0000259" key="7">
    <source>
        <dbReference type="Pfam" id="PF01850"/>
    </source>
</evidence>
<dbReference type="Gene3D" id="3.40.50.1010">
    <property type="entry name" value="5'-nuclease"/>
    <property type="match status" value="1"/>
</dbReference>
<sequence length="130" mass="14492">MIVVDASALLEVLLRTPAAEAVEHRLFAPGETLHAPHLLDVEIAQVIRRYAAHGDIDDERGRMALADLADVALRRYPHDFLLPRIWELRNNITAYDATYVALAEALDAPLLTRDQRLAATPGHRARIELA</sequence>
<evidence type="ECO:0000256" key="2">
    <source>
        <dbReference type="ARBA" id="ARBA00022722"/>
    </source>
</evidence>
<evidence type="ECO:0000256" key="6">
    <source>
        <dbReference type="HAMAP-Rule" id="MF_00265"/>
    </source>
</evidence>